<proteinExistence type="predicted"/>
<keyword evidence="3" id="KW-1185">Reference proteome</keyword>
<dbReference type="GO" id="GO:0016567">
    <property type="term" value="P:protein ubiquitination"/>
    <property type="evidence" value="ECO:0007669"/>
    <property type="project" value="TreeGrafter"/>
</dbReference>
<dbReference type="FunFam" id="3.30.40.10:FF:000914">
    <property type="entry name" value="RWD domain-containing protein"/>
    <property type="match status" value="1"/>
</dbReference>
<evidence type="ECO:0000313" key="2">
    <source>
        <dbReference type="EMBL" id="KAF7826348.1"/>
    </source>
</evidence>
<accession>A0A834TPD0</accession>
<dbReference type="Proteomes" id="UP000634136">
    <property type="component" value="Unassembled WGS sequence"/>
</dbReference>
<dbReference type="AlphaFoldDB" id="A0A834TPD0"/>
<gene>
    <name evidence="2" type="ORF">G2W53_017512</name>
</gene>
<dbReference type="InterPro" id="IPR006575">
    <property type="entry name" value="RWD_dom"/>
</dbReference>
<name>A0A834TPD0_9FABA</name>
<reference evidence="2" key="1">
    <citation type="submission" date="2020-09" db="EMBL/GenBank/DDBJ databases">
        <title>Genome-Enabled Discovery of Anthraquinone Biosynthesis in Senna tora.</title>
        <authorList>
            <person name="Kang S.-H."/>
            <person name="Pandey R.P."/>
            <person name="Lee C.-M."/>
            <person name="Sim J.-S."/>
            <person name="Jeong J.-T."/>
            <person name="Choi B.-S."/>
            <person name="Jung M."/>
            <person name="Ginzburg D."/>
            <person name="Zhao K."/>
            <person name="Won S.Y."/>
            <person name="Oh T.-J."/>
            <person name="Yu Y."/>
            <person name="Kim N.-H."/>
            <person name="Lee O.R."/>
            <person name="Lee T.-H."/>
            <person name="Bashyal P."/>
            <person name="Kim T.-S."/>
            <person name="Lee W.-H."/>
            <person name="Kawkins C."/>
            <person name="Kim C.-K."/>
            <person name="Kim J.S."/>
            <person name="Ahn B.O."/>
            <person name="Rhee S.Y."/>
            <person name="Sohng J.K."/>
        </authorList>
    </citation>
    <scope>NUCLEOTIDE SEQUENCE</scope>
    <source>
        <tissue evidence="2">Leaf</tissue>
    </source>
</reference>
<evidence type="ECO:0000259" key="1">
    <source>
        <dbReference type="PROSITE" id="PS50908"/>
    </source>
</evidence>
<dbReference type="PANTHER" id="PTHR13198:SF4">
    <property type="entry name" value="E3 UBIQUITIN-PROTEIN LIGASE RNF25"/>
    <property type="match status" value="1"/>
</dbReference>
<dbReference type="Pfam" id="PF05773">
    <property type="entry name" value="RWD"/>
    <property type="match status" value="1"/>
</dbReference>
<dbReference type="InterPro" id="IPR016135">
    <property type="entry name" value="UBQ-conjugating_enzyme/RWD"/>
</dbReference>
<protein>
    <submittedName>
        <fullName evidence="2">E3 ubiquitin-protein ligase RNF25</fullName>
    </submittedName>
</protein>
<dbReference type="GO" id="GO:0061630">
    <property type="term" value="F:ubiquitin protein ligase activity"/>
    <property type="evidence" value="ECO:0007669"/>
    <property type="project" value="InterPro"/>
</dbReference>
<dbReference type="Gene3D" id="3.30.40.10">
    <property type="entry name" value="Zinc/RING finger domain, C3HC4 (zinc finger)"/>
    <property type="match status" value="1"/>
</dbReference>
<comment type="caution">
    <text evidence="2">The sequence shown here is derived from an EMBL/GenBank/DDBJ whole genome shotgun (WGS) entry which is preliminary data.</text>
</comment>
<feature type="domain" description="RWD" evidence="1">
    <location>
        <begin position="9"/>
        <end position="115"/>
    </location>
</feature>
<dbReference type="GO" id="GO:0005634">
    <property type="term" value="C:nucleus"/>
    <property type="evidence" value="ECO:0007669"/>
    <property type="project" value="TreeGrafter"/>
</dbReference>
<organism evidence="2 3">
    <name type="scientific">Senna tora</name>
    <dbReference type="NCBI Taxonomy" id="362788"/>
    <lineage>
        <taxon>Eukaryota</taxon>
        <taxon>Viridiplantae</taxon>
        <taxon>Streptophyta</taxon>
        <taxon>Embryophyta</taxon>
        <taxon>Tracheophyta</taxon>
        <taxon>Spermatophyta</taxon>
        <taxon>Magnoliopsida</taxon>
        <taxon>eudicotyledons</taxon>
        <taxon>Gunneridae</taxon>
        <taxon>Pentapetalae</taxon>
        <taxon>rosids</taxon>
        <taxon>fabids</taxon>
        <taxon>Fabales</taxon>
        <taxon>Fabaceae</taxon>
        <taxon>Caesalpinioideae</taxon>
        <taxon>Cassia clade</taxon>
        <taxon>Senna</taxon>
    </lineage>
</organism>
<dbReference type="Gene3D" id="3.10.110.10">
    <property type="entry name" value="Ubiquitin Conjugating Enzyme"/>
    <property type="match status" value="1"/>
</dbReference>
<dbReference type="PROSITE" id="PS50908">
    <property type="entry name" value="RWD"/>
    <property type="match status" value="1"/>
</dbReference>
<dbReference type="SMART" id="SM00591">
    <property type="entry name" value="RWD"/>
    <property type="match status" value="1"/>
</dbReference>
<dbReference type="InterPro" id="IPR039133">
    <property type="entry name" value="RNF25"/>
</dbReference>
<dbReference type="InterPro" id="IPR013083">
    <property type="entry name" value="Znf_RING/FYVE/PHD"/>
</dbReference>
<dbReference type="OrthoDB" id="432311at2759"/>
<dbReference type="CDD" id="cd23818">
    <property type="entry name" value="RWD_RNF25"/>
    <property type="match status" value="1"/>
</dbReference>
<dbReference type="SUPFAM" id="SSF57850">
    <property type="entry name" value="RING/U-box"/>
    <property type="match status" value="1"/>
</dbReference>
<dbReference type="SUPFAM" id="SSF54495">
    <property type="entry name" value="UBC-like"/>
    <property type="match status" value="1"/>
</dbReference>
<dbReference type="EMBL" id="JAAIUW010000006">
    <property type="protein sequence ID" value="KAF7826348.1"/>
    <property type="molecule type" value="Genomic_DNA"/>
</dbReference>
<dbReference type="PANTHER" id="PTHR13198">
    <property type="entry name" value="RING FINGER PROTEIN 25"/>
    <property type="match status" value="1"/>
</dbReference>
<sequence length="235" mass="26542">MAAEDEVLAEVEAVEAVYGSDCVVLDSFPPHLHVSLKPRTADVSSEQFVEAIIKIQASPQYPKEPPYIHLVDSKGLDEHRQKVLMNCIQDKACKLSPCLMLIALCEEAVEKLSAMNHPDGDCPLCLYPLVPEDQQNESFPFMKLMSCFHCFHRECITRWWNWIQSIKRTDSANSATATSQPIQNMENGKVLFYYFSLNLSAIFTKFSHYHDELVAQQMVVPVASGSLPHQPTLNK</sequence>
<evidence type="ECO:0000313" key="3">
    <source>
        <dbReference type="Proteomes" id="UP000634136"/>
    </source>
</evidence>